<evidence type="ECO:0000313" key="7">
    <source>
        <dbReference type="EMBL" id="HHQ80813.1"/>
    </source>
</evidence>
<dbReference type="Pfam" id="PF00742">
    <property type="entry name" value="Homoserine_dh"/>
    <property type="match status" value="1"/>
</dbReference>
<reference evidence="7" key="1">
    <citation type="journal article" date="2020" name="mSystems">
        <title>Genome- and Community-Level Interaction Insights into Carbon Utilization and Element Cycling Functions of Hydrothermarchaeota in Hydrothermal Sediment.</title>
        <authorList>
            <person name="Zhou Z."/>
            <person name="Liu Y."/>
            <person name="Xu W."/>
            <person name="Pan J."/>
            <person name="Luo Z.H."/>
            <person name="Li M."/>
        </authorList>
    </citation>
    <scope>NUCLEOTIDE SEQUENCE [LARGE SCALE GENOMIC DNA]</scope>
    <source>
        <strain evidence="7">SpSt-1116</strain>
    </source>
</reference>
<dbReference type="InterPro" id="IPR022697">
    <property type="entry name" value="HDH_short"/>
</dbReference>
<dbReference type="UniPathway" id="UPA00050">
    <property type="reaction ID" value="UER00063"/>
</dbReference>
<proteinExistence type="inferred from homology"/>
<evidence type="ECO:0000256" key="1">
    <source>
        <dbReference type="ARBA" id="ARBA00006753"/>
    </source>
</evidence>
<dbReference type="GO" id="GO:0009088">
    <property type="term" value="P:threonine biosynthetic process"/>
    <property type="evidence" value="ECO:0007669"/>
    <property type="project" value="UniProtKB-UniPathway"/>
</dbReference>
<comment type="caution">
    <text evidence="7">The sequence shown here is derived from an EMBL/GenBank/DDBJ whole genome shotgun (WGS) entry which is preliminary data.</text>
</comment>
<dbReference type="SUPFAM" id="SSF55347">
    <property type="entry name" value="Glyceraldehyde-3-phosphate dehydrogenase-like, C-terminal domain"/>
    <property type="match status" value="1"/>
</dbReference>
<protein>
    <recommendedName>
        <fullName evidence="2">homoserine dehydrogenase</fullName>
        <ecNumber evidence="2">1.1.1.3</ecNumber>
    </recommendedName>
</protein>
<dbReference type="Gene3D" id="3.30.360.10">
    <property type="entry name" value="Dihydrodipicolinate Reductase, domain 2"/>
    <property type="match status" value="1"/>
</dbReference>
<gene>
    <name evidence="7" type="ORF">ENM78_05135</name>
</gene>
<dbReference type="PANTHER" id="PTHR43331">
    <property type="entry name" value="HOMOSERINE DEHYDROGENASE"/>
    <property type="match status" value="1"/>
</dbReference>
<dbReference type="InterPro" id="IPR036291">
    <property type="entry name" value="NAD(P)-bd_dom_sf"/>
</dbReference>
<dbReference type="EMBL" id="DRZC01000075">
    <property type="protein sequence ID" value="HHQ80813.1"/>
    <property type="molecule type" value="Genomic_DNA"/>
</dbReference>
<keyword evidence="3" id="KW-0560">Oxidoreductase</keyword>
<dbReference type="UniPathway" id="UPA00051">
    <property type="reaction ID" value="UER00465"/>
</dbReference>
<dbReference type="PIRSF" id="PIRSF036497">
    <property type="entry name" value="HDH_short"/>
    <property type="match status" value="1"/>
</dbReference>
<keyword evidence="5" id="KW-0521">NADP</keyword>
<dbReference type="AlphaFoldDB" id="A0A7J3ZL75"/>
<dbReference type="InterPro" id="IPR001342">
    <property type="entry name" value="HDH_cat"/>
</dbReference>
<evidence type="ECO:0000256" key="4">
    <source>
        <dbReference type="PIRSR" id="PIRSR036497-1"/>
    </source>
</evidence>
<comment type="similarity">
    <text evidence="1">Belongs to the homoserine dehydrogenase family.</text>
</comment>
<organism evidence="7">
    <name type="scientific">Fervidicoccus fontis</name>
    <dbReference type="NCBI Taxonomy" id="683846"/>
    <lineage>
        <taxon>Archaea</taxon>
        <taxon>Thermoproteota</taxon>
        <taxon>Thermoprotei</taxon>
        <taxon>Fervidicoccales</taxon>
        <taxon>Fervidicoccaceae</taxon>
        <taxon>Fervidicoccus</taxon>
    </lineage>
</organism>
<evidence type="ECO:0000259" key="6">
    <source>
        <dbReference type="Pfam" id="PF00742"/>
    </source>
</evidence>
<dbReference type="Gene3D" id="3.40.50.720">
    <property type="entry name" value="NAD(P)-binding Rossmann-like Domain"/>
    <property type="match status" value="1"/>
</dbReference>
<accession>A0A7J3ZL75</accession>
<feature type="binding site" evidence="5">
    <location>
        <position position="203"/>
    </location>
    <ligand>
        <name>L-homoserine</name>
        <dbReference type="ChEBI" id="CHEBI:57476"/>
    </ligand>
</feature>
<dbReference type="SUPFAM" id="SSF51735">
    <property type="entry name" value="NAD(P)-binding Rossmann-fold domains"/>
    <property type="match status" value="1"/>
</dbReference>
<dbReference type="FunFam" id="3.30.360.10:FF:000005">
    <property type="entry name" value="Homoserine dehydrogenase"/>
    <property type="match status" value="1"/>
</dbReference>
<dbReference type="PANTHER" id="PTHR43331:SF1">
    <property type="entry name" value="HOMOSERINE DEHYDROGENASE"/>
    <property type="match status" value="1"/>
</dbReference>
<dbReference type="EC" id="1.1.1.3" evidence="2"/>
<name>A0A7J3ZL75_9CREN</name>
<evidence type="ECO:0000256" key="3">
    <source>
        <dbReference type="ARBA" id="ARBA00023002"/>
    </source>
</evidence>
<feature type="binding site" evidence="5">
    <location>
        <position position="120"/>
    </location>
    <ligand>
        <name>NADPH</name>
        <dbReference type="ChEBI" id="CHEBI:57783"/>
    </ligand>
</feature>
<evidence type="ECO:0000256" key="2">
    <source>
        <dbReference type="ARBA" id="ARBA00013213"/>
    </source>
</evidence>
<sequence>MAKVSAILIGFGNVNRRLLLELARFKEGVEVVCVFSSRGGVEVKAESDFSSLLRLAESGQKLSMHPGFKHGFNVRDCIDKLGEPSVAFIALPPSYETGEPNLNILRLLLENGVNVITADKTALALDYANIMEKARKHGIFIGYRATVAAGTPAIDLVRGLVGRDVVKIEAVLNATTNYVISLVERGYSFSEAVSSAVREQLAEPDPRIDIEGWDAAAKIAILASELGYRYTLHSVKRTPLTSVSESEIREALEKNARYRYIAVFDREEGRLEVAPKAVSKDDLLAQVSGIYNGIVIELEGEKIALTGPVGPAWRTAKVMVTDLLELLRHLERHI</sequence>
<dbReference type="GO" id="GO:0004412">
    <property type="term" value="F:homoserine dehydrogenase activity"/>
    <property type="evidence" value="ECO:0007669"/>
    <property type="project" value="UniProtKB-EC"/>
</dbReference>
<evidence type="ECO:0000256" key="5">
    <source>
        <dbReference type="PIRSR" id="PIRSR036497-2"/>
    </source>
</evidence>
<feature type="active site" description="Proton donor" evidence="4">
    <location>
        <position position="218"/>
    </location>
</feature>
<feature type="domain" description="Homoserine dehydrogenase catalytic" evidence="6">
    <location>
        <begin position="158"/>
        <end position="324"/>
    </location>
</feature>